<evidence type="ECO:0008006" key="5">
    <source>
        <dbReference type="Google" id="ProtNLM"/>
    </source>
</evidence>
<gene>
    <name evidence="3" type="ORF">FDP41_004176</name>
</gene>
<dbReference type="AlphaFoldDB" id="A0A6A5BRH6"/>
<dbReference type="GeneID" id="68111394"/>
<feature type="repeat" description="NHL" evidence="2">
    <location>
        <begin position="297"/>
        <end position="341"/>
    </location>
</feature>
<dbReference type="VEuPathDB" id="AmoebaDB:FDP41_004176"/>
<dbReference type="InterPro" id="IPR001258">
    <property type="entry name" value="NHL_repeat"/>
</dbReference>
<dbReference type="Gene3D" id="2.120.10.30">
    <property type="entry name" value="TolB, C-terminal domain"/>
    <property type="match status" value="2"/>
</dbReference>
<accession>A0A6A5BRH6</accession>
<dbReference type="Pfam" id="PF01436">
    <property type="entry name" value="NHL"/>
    <property type="match status" value="2"/>
</dbReference>
<keyword evidence="1" id="KW-0677">Repeat</keyword>
<dbReference type="OMA" id="RQEIWIS"/>
<dbReference type="EMBL" id="VFQX01000036">
    <property type="protein sequence ID" value="KAF0976881.1"/>
    <property type="molecule type" value="Genomic_DNA"/>
</dbReference>
<dbReference type="Proteomes" id="UP000444721">
    <property type="component" value="Unassembled WGS sequence"/>
</dbReference>
<proteinExistence type="predicted"/>
<evidence type="ECO:0000313" key="4">
    <source>
        <dbReference type="Proteomes" id="UP000444721"/>
    </source>
</evidence>
<name>A0A6A5BRH6_NAEFO</name>
<evidence type="ECO:0000256" key="2">
    <source>
        <dbReference type="PROSITE-ProRule" id="PRU00504"/>
    </source>
</evidence>
<dbReference type="PROSITE" id="PS51125">
    <property type="entry name" value="NHL"/>
    <property type="match status" value="2"/>
</dbReference>
<dbReference type="PANTHER" id="PTHR24104:SF25">
    <property type="entry name" value="PROTEIN LIN-41"/>
    <property type="match status" value="1"/>
</dbReference>
<comment type="caution">
    <text evidence="3">The sequence shown here is derived from an EMBL/GenBank/DDBJ whole genome shotgun (WGS) entry which is preliminary data.</text>
</comment>
<dbReference type="InterPro" id="IPR050952">
    <property type="entry name" value="TRIM-NHL_E3_ligases"/>
</dbReference>
<organism evidence="3 4">
    <name type="scientific">Naegleria fowleri</name>
    <name type="common">Brain eating amoeba</name>
    <dbReference type="NCBI Taxonomy" id="5763"/>
    <lineage>
        <taxon>Eukaryota</taxon>
        <taxon>Discoba</taxon>
        <taxon>Heterolobosea</taxon>
        <taxon>Tetramitia</taxon>
        <taxon>Eutetramitia</taxon>
        <taxon>Vahlkampfiidae</taxon>
        <taxon>Naegleria</taxon>
    </lineage>
</organism>
<dbReference type="InterPro" id="IPR011042">
    <property type="entry name" value="6-blade_b-propeller_TolB-like"/>
</dbReference>
<reference evidence="3 4" key="1">
    <citation type="journal article" date="2019" name="Sci. Rep.">
        <title>Nanopore sequencing improves the draft genome of the human pathogenic amoeba Naegleria fowleri.</title>
        <authorList>
            <person name="Liechti N."/>
            <person name="Schurch N."/>
            <person name="Bruggmann R."/>
            <person name="Wittwer M."/>
        </authorList>
    </citation>
    <scope>NUCLEOTIDE SEQUENCE [LARGE SCALE GENOMIC DNA]</scope>
    <source>
        <strain evidence="3 4">ATCC 30894</strain>
    </source>
</reference>
<evidence type="ECO:0000256" key="1">
    <source>
        <dbReference type="ARBA" id="ARBA00022737"/>
    </source>
</evidence>
<evidence type="ECO:0000313" key="3">
    <source>
        <dbReference type="EMBL" id="KAF0976881.1"/>
    </source>
</evidence>
<dbReference type="VEuPathDB" id="AmoebaDB:NfTy_068590"/>
<dbReference type="PANTHER" id="PTHR24104">
    <property type="entry name" value="E3 UBIQUITIN-PROTEIN LIGASE NHLRC1-RELATED"/>
    <property type="match status" value="1"/>
</dbReference>
<protein>
    <recommendedName>
        <fullName evidence="5">SMP-30/Gluconolactonase/LRE-like region domain-containing protein</fullName>
    </recommendedName>
</protein>
<sequence length="342" mass="39071">MISSRHHKGLHHELGGGFRGVIVRVDGNGHSSIEDRENTEKLRMFLRTKLRSPCYKYKGSIGKRHPHSCNVFKYPNDVLVDEKRSMIFVSDCSELGIQAFDLHEKQFLFNISAPDRPRFMALYYNSLIFSCENNLVYRYDLETRQEIWISKKQNVFSDMQTMNNPCGVVGDEIDEKIYIADCNNRRIVVLNGENGMFHRVIDFKSKHNSLSYTDVRPYGIDINVDYNLVFSNIVDAQIYIITRTGIPIAIIGSPGSSIGLDFNFPSGVLVNSKNGNILICDRNNHRVQVLSSKGQYIKCFGSYGIDAGQFYEPRGLCIDHSSGDLYIVDYGNDRIQIFEQFT</sequence>
<dbReference type="SUPFAM" id="SSF101898">
    <property type="entry name" value="NHL repeat"/>
    <property type="match status" value="1"/>
</dbReference>
<dbReference type="VEuPathDB" id="AmoebaDB:NF0041930"/>
<feature type="repeat" description="NHL" evidence="2">
    <location>
        <begin position="261"/>
        <end position="293"/>
    </location>
</feature>
<dbReference type="OrthoDB" id="654191at2759"/>
<dbReference type="CDD" id="cd05819">
    <property type="entry name" value="NHL"/>
    <property type="match status" value="1"/>
</dbReference>
<dbReference type="RefSeq" id="XP_044561594.1">
    <property type="nucleotide sequence ID" value="XM_044707562.1"/>
</dbReference>
<dbReference type="GO" id="GO:0008270">
    <property type="term" value="F:zinc ion binding"/>
    <property type="evidence" value="ECO:0007669"/>
    <property type="project" value="UniProtKB-KW"/>
</dbReference>
<keyword evidence="4" id="KW-1185">Reference proteome</keyword>